<protein>
    <submittedName>
        <fullName evidence="3">Putative phosphoglycerate mutase</fullName>
    </submittedName>
</protein>
<dbReference type="SUPFAM" id="SSF53254">
    <property type="entry name" value="Phosphoglycerate mutase-like"/>
    <property type="match status" value="1"/>
</dbReference>
<sequence length="270" mass="29156">MSASRNGTRPAPFADDDRATRPRTVCSDSARPTAGPTQASRRRTHTCGSKGEGEAVPHGHRAPQLLMATRHLYLARHGVADAFGELTDIGRRQAGLLGERLAGVPVDAVWHSPLPRAVASAHELARHLPNVPVTEAAELVDHVPYVPSAAETPPSWAGFFDGYDDTEAASGQRLAEALVARFAKAPDTTTEGTRPDTHEVLVTHAYPIAWLMRHALDAPPSRWLGLNSANTALTVIEYRTGLPPAIVMFNDMSHLPADLRWTGFPESVRP</sequence>
<dbReference type="PANTHER" id="PTHR20935">
    <property type="entry name" value="PHOSPHOGLYCERATE MUTASE-RELATED"/>
    <property type="match status" value="1"/>
</dbReference>
<dbReference type="PANTHER" id="PTHR20935:SF0">
    <property type="entry name" value="SERINE_THREONINE-PROTEIN PHOSPHATASE PGAM5, MITOCHONDRIAL"/>
    <property type="match status" value="1"/>
</dbReference>
<dbReference type="Proteomes" id="UP000284824">
    <property type="component" value="Unassembled WGS sequence"/>
</dbReference>
<organism evidence="3 4">
    <name type="scientific">Nonomuraea polychroma</name>
    <dbReference type="NCBI Taxonomy" id="46176"/>
    <lineage>
        <taxon>Bacteria</taxon>
        <taxon>Bacillati</taxon>
        <taxon>Actinomycetota</taxon>
        <taxon>Actinomycetes</taxon>
        <taxon>Streptosporangiales</taxon>
        <taxon>Streptosporangiaceae</taxon>
        <taxon>Nonomuraea</taxon>
    </lineage>
</organism>
<comment type="caution">
    <text evidence="3">The sequence shown here is derived from an EMBL/GenBank/DDBJ whole genome shotgun (WGS) entry which is preliminary data.</text>
</comment>
<dbReference type="CDD" id="cd07067">
    <property type="entry name" value="HP_PGM_like"/>
    <property type="match status" value="1"/>
</dbReference>
<dbReference type="Pfam" id="PF00300">
    <property type="entry name" value="His_Phos_1"/>
    <property type="match status" value="1"/>
</dbReference>
<evidence type="ECO:0000313" key="4">
    <source>
        <dbReference type="Proteomes" id="UP000284824"/>
    </source>
</evidence>
<reference evidence="3 4" key="1">
    <citation type="submission" date="2019-01" db="EMBL/GenBank/DDBJ databases">
        <title>Sequencing the genomes of 1000 actinobacteria strains.</title>
        <authorList>
            <person name="Klenk H.-P."/>
        </authorList>
    </citation>
    <scope>NUCLEOTIDE SEQUENCE [LARGE SCALE GENOMIC DNA]</scope>
    <source>
        <strain evidence="3 4">DSM 43925</strain>
    </source>
</reference>
<dbReference type="GO" id="GO:0016787">
    <property type="term" value="F:hydrolase activity"/>
    <property type="evidence" value="ECO:0007669"/>
    <property type="project" value="UniProtKB-KW"/>
</dbReference>
<dbReference type="InterPro" id="IPR029033">
    <property type="entry name" value="His_PPase_superfam"/>
</dbReference>
<dbReference type="EMBL" id="SAUN01000001">
    <property type="protein sequence ID" value="RVX41032.1"/>
    <property type="molecule type" value="Genomic_DNA"/>
</dbReference>
<dbReference type="AlphaFoldDB" id="A0A438M5K4"/>
<gene>
    <name evidence="3" type="ORF">EDD27_3486</name>
</gene>
<feature type="region of interest" description="Disordered" evidence="2">
    <location>
        <begin position="1"/>
        <end position="60"/>
    </location>
</feature>
<accession>A0A438M5K4</accession>
<proteinExistence type="predicted"/>
<dbReference type="InterPro" id="IPR051021">
    <property type="entry name" value="Mito_Ser/Thr_phosphatase"/>
</dbReference>
<dbReference type="Gene3D" id="3.40.50.1240">
    <property type="entry name" value="Phosphoglycerate mutase-like"/>
    <property type="match status" value="1"/>
</dbReference>
<keyword evidence="4" id="KW-1185">Reference proteome</keyword>
<name>A0A438M5K4_9ACTN</name>
<evidence type="ECO:0000313" key="3">
    <source>
        <dbReference type="EMBL" id="RVX41032.1"/>
    </source>
</evidence>
<evidence type="ECO:0000256" key="2">
    <source>
        <dbReference type="SAM" id="MobiDB-lite"/>
    </source>
</evidence>
<evidence type="ECO:0000256" key="1">
    <source>
        <dbReference type="ARBA" id="ARBA00022801"/>
    </source>
</evidence>
<dbReference type="InterPro" id="IPR013078">
    <property type="entry name" value="His_Pase_superF_clade-1"/>
</dbReference>
<keyword evidence="1" id="KW-0378">Hydrolase</keyword>